<dbReference type="EMBL" id="OBEJ01000001">
    <property type="protein sequence ID" value="SNZ02391.1"/>
    <property type="molecule type" value="Genomic_DNA"/>
</dbReference>
<evidence type="ECO:0000313" key="3">
    <source>
        <dbReference type="Proteomes" id="UP000219453"/>
    </source>
</evidence>
<name>A0A285N3S0_NATPI</name>
<protein>
    <submittedName>
        <fullName evidence="2">Uncharacterized protein</fullName>
    </submittedName>
</protein>
<keyword evidence="1" id="KW-0812">Transmembrane</keyword>
<gene>
    <name evidence="2" type="ORF">SAMN06269185_0010</name>
</gene>
<accession>A0A285N3S0</accession>
<keyword evidence="3" id="KW-1185">Reference proteome</keyword>
<evidence type="ECO:0000313" key="2">
    <source>
        <dbReference type="EMBL" id="SNZ02391.1"/>
    </source>
</evidence>
<evidence type="ECO:0000256" key="1">
    <source>
        <dbReference type="SAM" id="Phobius"/>
    </source>
</evidence>
<dbReference type="RefSeq" id="WP_143824882.1">
    <property type="nucleotide sequence ID" value="NZ_OBEJ01000001.1"/>
</dbReference>
<dbReference type="Proteomes" id="UP000219453">
    <property type="component" value="Unassembled WGS sequence"/>
</dbReference>
<sequence length="308" mass="34446">MFKSREAIIITLAITSFFFIGGTTANDTLSSFQKNSNIVETEQNISNGYNVNVSVTSQHNATIHFQKVEKSLFKPEVDLKIDGYKVSRSGPTLENGGTWSTNVNLSNKYNVSKKNHSVRVSSFGVVVNTTLTKQYDLENPNIPATRIQNVEVVETKHDGEPTAAVDVVFKNPSPRVYGASIYAHTLKTNLRTGNAMVPRNQTTMVTRLHLREDPDEMVEGELRMTTTRLNKDKGLRDQVWFRGTADGDTEWQREPYEPVGYISGENPYTYSKDEGLLESYGLSTRQVLGGGVLAIIAIALVFRRRTSW</sequence>
<dbReference type="AlphaFoldDB" id="A0A285N3S0"/>
<keyword evidence="1" id="KW-1133">Transmembrane helix</keyword>
<reference evidence="2 3" key="1">
    <citation type="submission" date="2017-09" db="EMBL/GenBank/DDBJ databases">
        <authorList>
            <person name="Ehlers B."/>
            <person name="Leendertz F.H."/>
        </authorList>
    </citation>
    <scope>NUCLEOTIDE SEQUENCE [LARGE SCALE GENOMIC DNA]</scope>
    <source>
        <strain evidence="2 3">DSM 27208</strain>
    </source>
</reference>
<feature type="transmembrane region" description="Helical" evidence="1">
    <location>
        <begin position="286"/>
        <end position="302"/>
    </location>
</feature>
<keyword evidence="1" id="KW-0472">Membrane</keyword>
<organism evidence="2 3">
    <name type="scientific">Natronoarchaeum philippinense</name>
    <dbReference type="NCBI Taxonomy" id="558529"/>
    <lineage>
        <taxon>Archaea</taxon>
        <taxon>Methanobacteriati</taxon>
        <taxon>Methanobacteriota</taxon>
        <taxon>Stenosarchaea group</taxon>
        <taxon>Halobacteria</taxon>
        <taxon>Halobacteriales</taxon>
        <taxon>Natronoarchaeaceae</taxon>
    </lineage>
</organism>
<proteinExistence type="predicted"/>